<sequence length="126" mass="14193">MLSKCRKSGLHSLVAFLSTRDPSGVNCGCEFNGVACSTKLAIVALVLQYFLGRRNPSSQRETQRTLTSTVDVWNLAVVSGGETTGSKRCFHDGQHTMHRRQNPRFSQGRRKHRMFQTLMGMCFYGY</sequence>
<proteinExistence type="predicted"/>
<gene>
    <name evidence="1" type="ORF">R1flu_003561</name>
</gene>
<dbReference type="EMBL" id="JBHFFA010000006">
    <property type="protein sequence ID" value="KAL2623356.1"/>
    <property type="molecule type" value="Genomic_DNA"/>
</dbReference>
<evidence type="ECO:0000313" key="1">
    <source>
        <dbReference type="EMBL" id="KAL2623356.1"/>
    </source>
</evidence>
<organism evidence="1 2">
    <name type="scientific">Riccia fluitans</name>
    <dbReference type="NCBI Taxonomy" id="41844"/>
    <lineage>
        <taxon>Eukaryota</taxon>
        <taxon>Viridiplantae</taxon>
        <taxon>Streptophyta</taxon>
        <taxon>Embryophyta</taxon>
        <taxon>Marchantiophyta</taxon>
        <taxon>Marchantiopsida</taxon>
        <taxon>Marchantiidae</taxon>
        <taxon>Marchantiales</taxon>
        <taxon>Ricciaceae</taxon>
        <taxon>Riccia</taxon>
    </lineage>
</organism>
<dbReference type="AlphaFoldDB" id="A0ABD1Y9Q4"/>
<comment type="caution">
    <text evidence="1">The sequence shown here is derived from an EMBL/GenBank/DDBJ whole genome shotgun (WGS) entry which is preliminary data.</text>
</comment>
<evidence type="ECO:0000313" key="2">
    <source>
        <dbReference type="Proteomes" id="UP001605036"/>
    </source>
</evidence>
<protein>
    <submittedName>
        <fullName evidence="1">Uncharacterized protein</fullName>
    </submittedName>
</protein>
<dbReference type="Proteomes" id="UP001605036">
    <property type="component" value="Unassembled WGS sequence"/>
</dbReference>
<keyword evidence="2" id="KW-1185">Reference proteome</keyword>
<reference evidence="1 2" key="1">
    <citation type="submission" date="2024-09" db="EMBL/GenBank/DDBJ databases">
        <title>Chromosome-scale assembly of Riccia fluitans.</title>
        <authorList>
            <person name="Paukszto L."/>
            <person name="Sawicki J."/>
            <person name="Karawczyk K."/>
            <person name="Piernik-Szablinska J."/>
            <person name="Szczecinska M."/>
            <person name="Mazdziarz M."/>
        </authorList>
    </citation>
    <scope>NUCLEOTIDE SEQUENCE [LARGE SCALE GENOMIC DNA]</scope>
    <source>
        <strain evidence="1">Rf_01</strain>
        <tissue evidence="1">Aerial parts of the thallus</tissue>
    </source>
</reference>
<accession>A0ABD1Y9Q4</accession>
<name>A0ABD1Y9Q4_9MARC</name>